<evidence type="ECO:0000256" key="1">
    <source>
        <dbReference type="ARBA" id="ARBA00005254"/>
    </source>
</evidence>
<dbReference type="Gene3D" id="3.90.226.10">
    <property type="entry name" value="2-enoyl-CoA Hydratase, Chain A, domain 1"/>
    <property type="match status" value="1"/>
</dbReference>
<dbReference type="EMBL" id="AMWN01000004">
    <property type="protein sequence ID" value="EXJ88222.1"/>
    <property type="molecule type" value="Genomic_DNA"/>
</dbReference>
<evidence type="ECO:0000313" key="2">
    <source>
        <dbReference type="EMBL" id="EXJ88222.1"/>
    </source>
</evidence>
<dbReference type="GO" id="GO:0006635">
    <property type="term" value="P:fatty acid beta-oxidation"/>
    <property type="evidence" value="ECO:0007669"/>
    <property type="project" value="TreeGrafter"/>
</dbReference>
<dbReference type="PANTHER" id="PTHR11941">
    <property type="entry name" value="ENOYL-COA HYDRATASE-RELATED"/>
    <property type="match status" value="1"/>
</dbReference>
<dbReference type="STRING" id="1182541.W9Y5W4"/>
<sequence>MPETKYGVPSVIEARLLANIVGWQKTKEMVYLAKVYTADHMENWGLVDTVCEDVERLEDKVSEVVNTTASYSPLAMRAQKKLVRVWEESDLVQGVEAGIGAYASMFEDGGSEPAKYMKTFTERKQHHDKDVE</sequence>
<dbReference type="Pfam" id="PF00378">
    <property type="entry name" value="ECH_1"/>
    <property type="match status" value="1"/>
</dbReference>
<keyword evidence="3" id="KW-1185">Reference proteome</keyword>
<dbReference type="HOGENOM" id="CLU_1916812_0_0_1"/>
<protein>
    <recommendedName>
        <fullName evidence="4">Enoyl-CoA hydratase</fullName>
    </recommendedName>
</protein>
<gene>
    <name evidence="2" type="ORF">A1O1_05152</name>
</gene>
<dbReference type="OrthoDB" id="410701at2759"/>
<comment type="similarity">
    <text evidence="1">Belongs to the enoyl-CoA hydratase/isomerase family.</text>
</comment>
<dbReference type="InterPro" id="IPR001753">
    <property type="entry name" value="Enoyl-CoA_hydra/iso"/>
</dbReference>
<name>W9Y5W4_9EURO</name>
<comment type="caution">
    <text evidence="2">The sequence shown here is derived from an EMBL/GenBank/DDBJ whole genome shotgun (WGS) entry which is preliminary data.</text>
</comment>
<evidence type="ECO:0000313" key="3">
    <source>
        <dbReference type="Proteomes" id="UP000019484"/>
    </source>
</evidence>
<accession>W9Y5W4</accession>
<dbReference type="GO" id="GO:0005739">
    <property type="term" value="C:mitochondrion"/>
    <property type="evidence" value="ECO:0007669"/>
    <property type="project" value="TreeGrafter"/>
</dbReference>
<evidence type="ECO:0008006" key="4">
    <source>
        <dbReference type="Google" id="ProtNLM"/>
    </source>
</evidence>
<proteinExistence type="inferred from homology"/>
<dbReference type="PANTHER" id="PTHR11941:SF171">
    <property type="entry name" value="SD19268P"/>
    <property type="match status" value="1"/>
</dbReference>
<dbReference type="AlphaFoldDB" id="W9Y5W4"/>
<organism evidence="2 3">
    <name type="scientific">Capronia coronata CBS 617.96</name>
    <dbReference type="NCBI Taxonomy" id="1182541"/>
    <lineage>
        <taxon>Eukaryota</taxon>
        <taxon>Fungi</taxon>
        <taxon>Dikarya</taxon>
        <taxon>Ascomycota</taxon>
        <taxon>Pezizomycotina</taxon>
        <taxon>Eurotiomycetes</taxon>
        <taxon>Chaetothyriomycetidae</taxon>
        <taxon>Chaetothyriales</taxon>
        <taxon>Herpotrichiellaceae</taxon>
        <taxon>Capronia</taxon>
    </lineage>
</organism>
<dbReference type="Proteomes" id="UP000019484">
    <property type="component" value="Unassembled WGS sequence"/>
</dbReference>
<dbReference type="InterPro" id="IPR029045">
    <property type="entry name" value="ClpP/crotonase-like_dom_sf"/>
</dbReference>
<dbReference type="GeneID" id="19160027"/>
<dbReference type="SUPFAM" id="SSF52096">
    <property type="entry name" value="ClpP/crotonase"/>
    <property type="match status" value="1"/>
</dbReference>
<dbReference type="RefSeq" id="XP_007724228.1">
    <property type="nucleotide sequence ID" value="XM_007726038.1"/>
</dbReference>
<reference evidence="2 3" key="1">
    <citation type="submission" date="2013-03" db="EMBL/GenBank/DDBJ databases">
        <title>The Genome Sequence of Capronia coronata CBS 617.96.</title>
        <authorList>
            <consortium name="The Broad Institute Genomics Platform"/>
            <person name="Cuomo C."/>
            <person name="de Hoog S."/>
            <person name="Gorbushina A."/>
            <person name="Walker B."/>
            <person name="Young S.K."/>
            <person name="Zeng Q."/>
            <person name="Gargeya S."/>
            <person name="Fitzgerald M."/>
            <person name="Haas B."/>
            <person name="Abouelleil A."/>
            <person name="Allen A.W."/>
            <person name="Alvarado L."/>
            <person name="Arachchi H.M."/>
            <person name="Berlin A.M."/>
            <person name="Chapman S.B."/>
            <person name="Gainer-Dewar J."/>
            <person name="Goldberg J."/>
            <person name="Griggs A."/>
            <person name="Gujja S."/>
            <person name="Hansen M."/>
            <person name="Howarth C."/>
            <person name="Imamovic A."/>
            <person name="Ireland A."/>
            <person name="Larimer J."/>
            <person name="McCowan C."/>
            <person name="Murphy C."/>
            <person name="Pearson M."/>
            <person name="Poon T.W."/>
            <person name="Priest M."/>
            <person name="Roberts A."/>
            <person name="Saif S."/>
            <person name="Shea T."/>
            <person name="Sisk P."/>
            <person name="Sykes S."/>
            <person name="Wortman J."/>
            <person name="Nusbaum C."/>
            <person name="Birren B."/>
        </authorList>
    </citation>
    <scope>NUCLEOTIDE SEQUENCE [LARGE SCALE GENOMIC DNA]</scope>
    <source>
        <strain evidence="2 3">CBS 617.96</strain>
    </source>
</reference>